<dbReference type="EMBL" id="NVVJ01000037">
    <property type="protein sequence ID" value="PCJ23579.1"/>
    <property type="molecule type" value="Genomic_DNA"/>
</dbReference>
<name>A0A2A5AWF3_9GAMM</name>
<evidence type="ECO:0000313" key="1">
    <source>
        <dbReference type="EMBL" id="PCJ23579.1"/>
    </source>
</evidence>
<proteinExistence type="predicted"/>
<accession>A0A2A5AWF3</accession>
<evidence type="ECO:0008006" key="3">
    <source>
        <dbReference type="Google" id="ProtNLM"/>
    </source>
</evidence>
<protein>
    <recommendedName>
        <fullName evidence="3">DUF945 family protein</fullName>
    </recommendedName>
</protein>
<reference evidence="2" key="1">
    <citation type="submission" date="2017-08" db="EMBL/GenBank/DDBJ databases">
        <title>A dynamic microbial community with high functional redundancy inhabits the cold, oxic subseafloor aquifer.</title>
        <authorList>
            <person name="Tully B.J."/>
            <person name="Wheat C.G."/>
            <person name="Glazer B.T."/>
            <person name="Huber J.A."/>
        </authorList>
    </citation>
    <scope>NUCLEOTIDE SEQUENCE [LARGE SCALE GENOMIC DNA]</scope>
</reference>
<evidence type="ECO:0000313" key="2">
    <source>
        <dbReference type="Proteomes" id="UP000218327"/>
    </source>
</evidence>
<comment type="caution">
    <text evidence="1">The sequence shown here is derived from an EMBL/GenBank/DDBJ whole genome shotgun (WGS) entry which is preliminary data.</text>
</comment>
<sequence>MAGYSSQMKQHIRKITLFSVLIPLLILGISPKVIGTGIQDATIESLINFIPPEAESQLEIRQSVFHNGWFSSQAEVEVLYTPPGMDSISLQLVFDISHGPLLITPRGPKAGLAYASIVPSISSDAFKNAIAELPFALPTISLDLLASFDQSIEIGLDIAPLTYSDPDGEVSFNGLSGTFIVNSDLSAEFSLLMGGLAATENGENTDINISGMEIRSTTAQLNNILAPSEAQLIIPLISSNAPVPFSVSDITTTYGLLASETDEIAIFQNLKINEISSTLPVNSLLWNSEIEEINSELFKYYYQLAAELQNEMSANPEAVTARISQLGQELALAAVQNKLVVNNFVQTNAYDGDHELDLQIRWNGLPELRNIMGVDIKEALNALTVDLELSLNLEAIMRSPIANLVDPYVQQGYIEINNGLILVKGNLLNGLLTFNGNEMPLDQFF</sequence>
<dbReference type="Proteomes" id="UP000218327">
    <property type="component" value="Unassembled WGS sequence"/>
</dbReference>
<dbReference type="AlphaFoldDB" id="A0A2A5AWF3"/>
<organism evidence="1 2">
    <name type="scientific">SAR86 cluster bacterium</name>
    <dbReference type="NCBI Taxonomy" id="2030880"/>
    <lineage>
        <taxon>Bacteria</taxon>
        <taxon>Pseudomonadati</taxon>
        <taxon>Pseudomonadota</taxon>
        <taxon>Gammaproteobacteria</taxon>
        <taxon>SAR86 cluster</taxon>
    </lineage>
</organism>
<gene>
    <name evidence="1" type="ORF">COA96_11570</name>
</gene>
<dbReference type="Pfam" id="PF06097">
    <property type="entry name" value="DUF945"/>
    <property type="match status" value="1"/>
</dbReference>
<dbReference type="InterPro" id="IPR010352">
    <property type="entry name" value="DUF945"/>
</dbReference>